<sequence length="98" mass="11839">MKKRKRNDMKVYVLSHSYECDVEKMKDEGRFLGVYLTKKEAIKKVEMYKKIKGFSSHISNFYIGCYTVDKTLEWLDNYSIDNWHAVTFMGKFYRQNIE</sequence>
<evidence type="ECO:0000259" key="1">
    <source>
        <dbReference type="Pfam" id="PF24024"/>
    </source>
</evidence>
<dbReference type="InterPro" id="IPR055760">
    <property type="entry name" value="DUF7336"/>
</dbReference>
<dbReference type="AlphaFoldDB" id="A0A0S2ZLE2"/>
<reference evidence="2 3" key="1">
    <citation type="submission" date="2015-11" db="EMBL/GenBank/DDBJ databases">
        <authorList>
            <person name="Zhang Y."/>
            <person name="Guo Z."/>
        </authorList>
    </citation>
    <scope>NUCLEOTIDE SEQUENCE [LARGE SCALE GENOMIC DNA]</scope>
    <source>
        <strain evidence="2 3">ChDC F174</strain>
    </source>
</reference>
<dbReference type="EMBL" id="CP013331">
    <property type="protein sequence ID" value="ALQ39670.1"/>
    <property type="molecule type" value="Genomic_DNA"/>
</dbReference>
<feature type="domain" description="DUF7336" evidence="1">
    <location>
        <begin position="9"/>
        <end position="74"/>
    </location>
</feature>
<gene>
    <name evidence="2" type="ORF">RN87_03750</name>
</gene>
<name>A0A0S2ZLE2_9FUSO</name>
<evidence type="ECO:0000313" key="2">
    <source>
        <dbReference type="EMBL" id="ALQ39670.1"/>
    </source>
</evidence>
<dbReference type="OrthoDB" id="80680at2"/>
<dbReference type="Pfam" id="PF24024">
    <property type="entry name" value="DUF7336"/>
    <property type="match status" value="1"/>
</dbReference>
<accession>A0A0S2ZLE2</accession>
<evidence type="ECO:0000313" key="3">
    <source>
        <dbReference type="Proteomes" id="UP000063275"/>
    </source>
</evidence>
<dbReference type="KEGG" id="fhw:RN87_03750"/>
<protein>
    <recommendedName>
        <fullName evidence="1">DUF7336 domain-containing protein</fullName>
    </recommendedName>
</protein>
<dbReference type="Proteomes" id="UP000063275">
    <property type="component" value="Chromosome"/>
</dbReference>
<organism evidence="2">
    <name type="scientific">Fusobacterium hwasookii ChDC F174</name>
    <dbReference type="NCBI Taxonomy" id="1307442"/>
    <lineage>
        <taxon>Bacteria</taxon>
        <taxon>Fusobacteriati</taxon>
        <taxon>Fusobacteriota</taxon>
        <taxon>Fusobacteriia</taxon>
        <taxon>Fusobacteriales</taxon>
        <taxon>Fusobacteriaceae</taxon>
        <taxon>Fusobacterium</taxon>
    </lineage>
</organism>
<proteinExistence type="predicted"/>